<evidence type="ECO:0000313" key="7">
    <source>
        <dbReference type="EMBL" id="EKF84899.1"/>
    </source>
</evidence>
<dbReference type="InterPro" id="IPR002797">
    <property type="entry name" value="Polysacc_synth"/>
</dbReference>
<comment type="subcellular location">
    <subcellularLocation>
        <location evidence="1">Cell membrane</location>
        <topology evidence="1">Multi-pass membrane protein</topology>
    </subcellularLocation>
</comment>
<dbReference type="OrthoDB" id="19148at2157"/>
<sequence length="476" mass="53229">MNTAQKIVKNTTLLMVAQVLSFLLAFFYTIYYANYLGAAGFGMLSAALALAGILTIFTDLGLSSLTVREVARDKELASKYMGNTTIIKLIFSVLTLLATFIIVQLFVHEHTSAMVIYIITVALILNVISGTFSSVFQAYEKMEYQSVATVLTSILMFAGVYIAIFYKADIMTFAMVYLVINFIILIFNVVICLWKFAVPKFELDFAFWKDLIMEAYPLAIASIFAIIAFKVDTIMLAFISGDVATGLYSAAYKLLEALMFIPSVYATAILPVFSKFHVSSQDSLQFSYVKSFKYLTMLGIPIAVGTTLLADQIISLIYRNGFADATIVLQILIWSIPIIFVSYVLGASITSINRQHETVRISFLCMLLNVVLNIILIPTYGYIGAAVVTVITELSLFLFYFHLISKHMYRIKLREVLVKPIIASLVMALFIILVKTNLFVVIILATVIYFGVLVILRSFSESDLEIFKQITGKYRN</sequence>
<comment type="caution">
    <text evidence="7">The sequence shown here is derived from an EMBL/GenBank/DDBJ whole genome shotgun (WGS) entry which is preliminary data.</text>
</comment>
<feature type="transmembrane region" description="Helical" evidence="6">
    <location>
        <begin position="358"/>
        <end position="376"/>
    </location>
</feature>
<feature type="transmembrane region" description="Helical" evidence="6">
    <location>
        <begin position="439"/>
        <end position="459"/>
    </location>
</feature>
<keyword evidence="8" id="KW-1185">Reference proteome</keyword>
<evidence type="ECO:0000256" key="4">
    <source>
        <dbReference type="ARBA" id="ARBA00022989"/>
    </source>
</evidence>
<feature type="transmembrane region" description="Helical" evidence="6">
    <location>
        <begin position="251"/>
        <end position="273"/>
    </location>
</feature>
<dbReference type="Pfam" id="PF01943">
    <property type="entry name" value="Polysacc_synt"/>
    <property type="match status" value="1"/>
</dbReference>
<evidence type="ECO:0000256" key="5">
    <source>
        <dbReference type="ARBA" id="ARBA00023136"/>
    </source>
</evidence>
<dbReference type="PANTHER" id="PTHR30250">
    <property type="entry name" value="PST FAMILY PREDICTED COLANIC ACID TRANSPORTER"/>
    <property type="match status" value="1"/>
</dbReference>
<feature type="transmembrane region" description="Helical" evidence="6">
    <location>
        <begin position="172"/>
        <end position="194"/>
    </location>
</feature>
<feature type="transmembrane region" description="Helical" evidence="6">
    <location>
        <begin position="86"/>
        <end position="107"/>
    </location>
</feature>
<feature type="transmembrane region" description="Helical" evidence="6">
    <location>
        <begin position="147"/>
        <end position="166"/>
    </location>
</feature>
<organism evidence="7 8">
    <name type="scientific">Methanobacterium formicicum (strain DSM 3637 / PP1)</name>
    <dbReference type="NCBI Taxonomy" id="1204725"/>
    <lineage>
        <taxon>Archaea</taxon>
        <taxon>Methanobacteriati</taxon>
        <taxon>Methanobacteriota</taxon>
        <taxon>Methanomada group</taxon>
        <taxon>Methanobacteria</taxon>
        <taxon>Methanobacteriales</taxon>
        <taxon>Methanobacteriaceae</taxon>
        <taxon>Methanobacterium</taxon>
    </lineage>
</organism>
<feature type="transmembrane region" description="Helical" evidence="6">
    <location>
        <begin position="327"/>
        <end position="346"/>
    </location>
</feature>
<keyword evidence="3 6" id="KW-0812">Transmembrane</keyword>
<feature type="transmembrane region" description="Helical" evidence="6">
    <location>
        <begin position="12"/>
        <end position="33"/>
    </location>
</feature>
<reference evidence="7 8" key="1">
    <citation type="journal article" date="2012" name="J. Bacteriol.">
        <title>Draft genome sequence of Methanobacterium formicicum DSM 3637, an archaebacterium isolated from the methane producer amoeba Pelomyxa palustris.</title>
        <authorList>
            <person name="Gutierrez G."/>
        </authorList>
    </citation>
    <scope>NUCLEOTIDE SEQUENCE [LARGE SCALE GENOMIC DNA]</scope>
    <source>
        <strain evidence="8">DSM 3637 / PP1</strain>
    </source>
</reference>
<evidence type="ECO:0000256" key="3">
    <source>
        <dbReference type="ARBA" id="ARBA00022692"/>
    </source>
</evidence>
<proteinExistence type="predicted"/>
<dbReference type="Proteomes" id="UP000007360">
    <property type="component" value="Unassembled WGS sequence"/>
</dbReference>
<dbReference type="EMBL" id="AMPO01000011">
    <property type="protein sequence ID" value="EKF84899.1"/>
    <property type="molecule type" value="Genomic_DNA"/>
</dbReference>
<dbReference type="CDD" id="cd13128">
    <property type="entry name" value="MATE_Wzx_like"/>
    <property type="match status" value="1"/>
</dbReference>
<feature type="transmembrane region" description="Helical" evidence="6">
    <location>
        <begin position="39"/>
        <end position="65"/>
    </location>
</feature>
<dbReference type="AlphaFoldDB" id="K2R9B7"/>
<feature type="transmembrane region" description="Helical" evidence="6">
    <location>
        <begin position="294"/>
        <end position="315"/>
    </location>
</feature>
<gene>
    <name evidence="7" type="ORF">A994_10897</name>
</gene>
<feature type="transmembrane region" description="Helical" evidence="6">
    <location>
        <begin position="416"/>
        <end position="433"/>
    </location>
</feature>
<feature type="transmembrane region" description="Helical" evidence="6">
    <location>
        <begin position="382"/>
        <end position="404"/>
    </location>
</feature>
<evidence type="ECO:0000256" key="1">
    <source>
        <dbReference type="ARBA" id="ARBA00004651"/>
    </source>
</evidence>
<evidence type="ECO:0000256" key="2">
    <source>
        <dbReference type="ARBA" id="ARBA00022475"/>
    </source>
</evidence>
<protein>
    <submittedName>
        <fullName evidence="7">Polysaccharide biosynthesis protein</fullName>
    </submittedName>
</protein>
<accession>K2R9B7</accession>
<evidence type="ECO:0000256" key="6">
    <source>
        <dbReference type="SAM" id="Phobius"/>
    </source>
</evidence>
<keyword evidence="4 6" id="KW-1133">Transmembrane helix</keyword>
<dbReference type="RefSeq" id="WP_004031649.1">
    <property type="nucleotide sequence ID" value="NZ_AMPO01000011.1"/>
</dbReference>
<keyword evidence="2" id="KW-1003">Cell membrane</keyword>
<evidence type="ECO:0000313" key="8">
    <source>
        <dbReference type="Proteomes" id="UP000007360"/>
    </source>
</evidence>
<dbReference type="InterPro" id="IPR050833">
    <property type="entry name" value="Poly_Biosynth_Transport"/>
</dbReference>
<dbReference type="PATRIC" id="fig|1204725.3.peg.2190"/>
<name>K2R9B7_METFP</name>
<dbReference type="PANTHER" id="PTHR30250:SF11">
    <property type="entry name" value="O-ANTIGEN TRANSPORTER-RELATED"/>
    <property type="match status" value="1"/>
</dbReference>
<dbReference type="GO" id="GO:0005886">
    <property type="term" value="C:plasma membrane"/>
    <property type="evidence" value="ECO:0007669"/>
    <property type="project" value="UniProtKB-SubCell"/>
</dbReference>
<keyword evidence="5 6" id="KW-0472">Membrane</keyword>
<feature type="transmembrane region" description="Helical" evidence="6">
    <location>
        <begin position="215"/>
        <end position="239"/>
    </location>
</feature>
<feature type="transmembrane region" description="Helical" evidence="6">
    <location>
        <begin position="113"/>
        <end position="135"/>
    </location>
</feature>